<keyword evidence="2" id="KW-0762">Sugar transport</keyword>
<dbReference type="PROSITE" id="PS51257">
    <property type="entry name" value="PROKAR_LIPOPROTEIN"/>
    <property type="match status" value="1"/>
</dbReference>
<reference evidence="2 3" key="1">
    <citation type="submission" date="2024-03" db="EMBL/GenBank/DDBJ databases">
        <title>The Genome Sequence of Enterococcus sp. DIV2402.</title>
        <authorList>
            <consortium name="The Broad Institute Genomics Platform"/>
            <consortium name="The Broad Institute Microbial Omics Core"/>
            <consortium name="The Broad Institute Genomic Center for Infectious Diseases"/>
            <person name="Earl A."/>
            <person name="Manson A."/>
            <person name="Gilmore M."/>
            <person name="Schwartman J."/>
            <person name="Shea T."/>
            <person name="Abouelleil A."/>
            <person name="Cao P."/>
            <person name="Chapman S."/>
            <person name="Cusick C."/>
            <person name="Young S."/>
            <person name="Neafsey D."/>
            <person name="Nusbaum C."/>
            <person name="Birren B."/>
        </authorList>
    </citation>
    <scope>NUCLEOTIDE SEQUENCE [LARGE SCALE GENOMIC DNA]</scope>
    <source>
        <strain evidence="2 3">DIV2402</strain>
    </source>
</reference>
<proteinExistence type="predicted"/>
<dbReference type="PANTHER" id="PTHR43649">
    <property type="entry name" value="ARABINOSE-BINDING PROTEIN-RELATED"/>
    <property type="match status" value="1"/>
</dbReference>
<dbReference type="RefSeq" id="WP_207942247.1">
    <property type="nucleotide sequence ID" value="NZ_CP147251.1"/>
</dbReference>
<dbReference type="InterPro" id="IPR050490">
    <property type="entry name" value="Bact_solute-bd_prot1"/>
</dbReference>
<organism evidence="2 3">
    <name type="scientific">Candidatus Enterococcus lowellii</name>
    <dbReference type="NCBI Taxonomy" id="2230877"/>
    <lineage>
        <taxon>Bacteria</taxon>
        <taxon>Bacillati</taxon>
        <taxon>Bacillota</taxon>
        <taxon>Bacilli</taxon>
        <taxon>Lactobacillales</taxon>
        <taxon>Enterococcaceae</taxon>
        <taxon>Enterococcus</taxon>
    </lineage>
</organism>
<accession>A0ABZ2SPB3</accession>
<evidence type="ECO:0000256" key="1">
    <source>
        <dbReference type="SAM" id="SignalP"/>
    </source>
</evidence>
<feature type="signal peptide" evidence="1">
    <location>
        <begin position="1"/>
        <end position="21"/>
    </location>
</feature>
<keyword evidence="1" id="KW-0732">Signal</keyword>
<gene>
    <name evidence="2" type="ORF">DOK78_000661</name>
</gene>
<dbReference type="Pfam" id="PF13416">
    <property type="entry name" value="SBP_bac_8"/>
    <property type="match status" value="1"/>
</dbReference>
<dbReference type="EMBL" id="CP147251">
    <property type="protein sequence ID" value="WYJ76044.1"/>
    <property type="molecule type" value="Genomic_DNA"/>
</dbReference>
<keyword evidence="2" id="KW-0813">Transport</keyword>
<name>A0ABZ2SPB3_9ENTE</name>
<protein>
    <submittedName>
        <fullName evidence="2">Multiple sugar transport system substrate-binding protein</fullName>
    </submittedName>
</protein>
<dbReference type="SUPFAM" id="SSF53850">
    <property type="entry name" value="Periplasmic binding protein-like II"/>
    <property type="match status" value="1"/>
</dbReference>
<evidence type="ECO:0000313" key="3">
    <source>
        <dbReference type="Proteomes" id="UP000664701"/>
    </source>
</evidence>
<dbReference type="Proteomes" id="UP000664701">
    <property type="component" value="Chromosome"/>
</dbReference>
<keyword evidence="3" id="KW-1185">Reference proteome</keyword>
<sequence>MRVKKFASIVLMVGVCVSILAGCGNSSDDSKSSGSSKGGSNEIVFWNPFTGPDGSNIKAMVDEYNKTNPEFKVKNVSMKEGDMYTKIPTVVNSGKNIPDLNIIHAERIKQYKDNDMLQAYDDALTDYPEIKAENYVPESWNIGDLDGSRYSVPLDIHTSGTYYNKELVEKYTPNALDDNIITYDEIKEAGEKAQKDDVSALGVTWMKPILLSLYKQHGGELSSDGIDPTLDNSAMEDSIALWKELYDSGITTKDGEDPYQLFVAGKVMFYPEGIWMRNDVNEAQFDWGLTNAPQISDDLSKAVNWSSSHQFVMFKNENRSDEKTKGIMDFLEWVRTNSLEWAKAGQNPATLDLLNNDEYLEMPQSMFINDPAMQETLTIFDYKYNGYVSEYMDAHALDVIFGKAEVSDFAPSMQKEVADKVAKDNSNK</sequence>
<evidence type="ECO:0000313" key="2">
    <source>
        <dbReference type="EMBL" id="WYJ76044.1"/>
    </source>
</evidence>
<dbReference type="InterPro" id="IPR006059">
    <property type="entry name" value="SBP"/>
</dbReference>
<dbReference type="PANTHER" id="PTHR43649:SF12">
    <property type="entry name" value="DIACETYLCHITOBIOSE BINDING PROTEIN DASA"/>
    <property type="match status" value="1"/>
</dbReference>
<feature type="chain" id="PRO_5045467655" evidence="1">
    <location>
        <begin position="22"/>
        <end position="428"/>
    </location>
</feature>
<dbReference type="Gene3D" id="3.40.190.10">
    <property type="entry name" value="Periplasmic binding protein-like II"/>
    <property type="match status" value="1"/>
</dbReference>